<dbReference type="OrthoDB" id="9795626at2"/>
<feature type="coiled-coil region" evidence="4">
    <location>
        <begin position="865"/>
        <end position="899"/>
    </location>
</feature>
<evidence type="ECO:0000256" key="3">
    <source>
        <dbReference type="ARBA" id="ARBA00013368"/>
    </source>
</evidence>
<proteinExistence type="inferred from homology"/>
<dbReference type="SUPFAM" id="SSF52540">
    <property type="entry name" value="P-loop containing nucleoside triphosphate hydrolases"/>
    <property type="match status" value="1"/>
</dbReference>
<feature type="coiled-coil region" evidence="4">
    <location>
        <begin position="298"/>
        <end position="339"/>
    </location>
</feature>
<dbReference type="PANTHER" id="PTHR32114:SF2">
    <property type="entry name" value="ABC TRANSPORTER ABCH.3"/>
    <property type="match status" value="1"/>
</dbReference>
<name>I4D0G9_DESAJ</name>
<dbReference type="Gene3D" id="3.40.50.300">
    <property type="entry name" value="P-loop containing nucleotide triphosphate hydrolases"/>
    <property type="match status" value="2"/>
</dbReference>
<gene>
    <name evidence="5" type="ordered locus">Desaci_0219</name>
</gene>
<comment type="similarity">
    <text evidence="1">Belongs to the SMC family. SbcC subfamily.</text>
</comment>
<dbReference type="HOGENOM" id="CLU_004785_1_2_9"/>
<protein>
    <recommendedName>
        <fullName evidence="3">Nuclease SbcCD subunit C</fullName>
    </recommendedName>
</protein>
<dbReference type="KEGG" id="dai:Desaci_0219"/>
<dbReference type="STRING" id="646529.Desaci_0219"/>
<sequence>MRPIKLKIAGLNSFREVQEIDFTKLCETGVFGIFGSTGSGKSTILDAMTLALYGTVERAANNTQGILNHGEEKLTVEYTFALAAGGRRITYRAERAYRRSGDRTVKSSACRLVKIEGDQESVLASKADEMTQKVEEMLGLTVEDFTRAVVLPQGKFAEFLTIKPKDRRLMLERLFSLEAYGRNLTARLSEDLEDTRFHLNGVEQRLQGLGDASAKQVNLAEKELLDAAMASEKTLGNLNYLKQEFEKAKELWGLQEQLHKVQEKETQRSASQPEMDKLAERLSLAERAEILRPILEDLNLAEIKLQEAQEQKETIGSRLEKAREKKDRAEGQWLEINRQRLEKEPNFLRQLEQLEQAKRLETDIQSRSLKLTETRQHYSELDRTRKRLEQALQEALEKKKVLENRWQEGKIRLNQITVDPAQREKVSSSIQALEAYEIVSKQVNDLQRDYKKNEAEAKSVQDREATLKLNVKTLQEAVEKLKETLAKRQQDPSLREEILSRQAQELERYRHRIADIERAEREELEVRERLKVISLECQQAREVLGRYEQEHAFVCQEIQKVRESLERKKSLVADLDQKNTARMLAESLVEGESCPVCGSVHHPAPASKFEDGIREEANKDLEQTGSHLQTLEKQEAESATRRAVAQTQLAAKQELEQTQSQLLTDKQAKVVEYREELLLDDKDLVMEELTRSLGMREENLQIQRRQFDEWNREQEQLKLQLEKAQHELNMAEEAWHKLGAQVAAITGMGSEIQNRLSYFLQEQSERQKRLDNLRGDISPSEIRVLQNQYSLWDQAAGSLNQELANLEKEQRKTDEDQQKFLHEKNACELELEKLKTLGSEAARTLTELKMQCDNLTEGKPAQERIEMVKQELDQIVTAEERLKKDYELLKEALTQAEQSLAVSRKTLELAREGVDSIRLKLVQGLNTSRFSTVEDARKALCDPGDRISMEQRLSAFQQEGKLLEQKRGDIERLLQGRGLPPEEWLAWSVRLNDAEKVHTEAIEKRGASLQRLNKLKEEHEEWVRLEDERQTLGHRMGLLKTLQTVFKGNGFVEFLAQEQLANVCCDASERLKQLTNQRYALEIDTEGGFIMRDDANGGVRRPVNSLSGGETFLTALALALALSTQIQLRGESPLEFFFLDEGFGTLDTHLLETVMNTLEKLRFQNIAIGIISHVPELRNRLARRLIVTPAEAGGVGSRVKMEME</sequence>
<feature type="coiled-coil region" evidence="4">
    <location>
        <begin position="436"/>
        <end position="578"/>
    </location>
</feature>
<accession>I4D0G9</accession>
<dbReference type="GO" id="GO:0016887">
    <property type="term" value="F:ATP hydrolysis activity"/>
    <property type="evidence" value="ECO:0007669"/>
    <property type="project" value="InterPro"/>
</dbReference>
<feature type="coiled-coil region" evidence="4">
    <location>
        <begin position="789"/>
        <end position="819"/>
    </location>
</feature>
<reference evidence="5 6" key="1">
    <citation type="journal article" date="2012" name="J. Bacteriol.">
        <title>Complete genome sequences of Desulfosporosinus orientis DSM765T, Desulfosporosinus youngiae DSM17734T, Desulfosporosinus meridiei DSM13257T, and Desulfosporosinus acidiphilus DSM22704T.</title>
        <authorList>
            <person name="Pester M."/>
            <person name="Brambilla E."/>
            <person name="Alazard D."/>
            <person name="Rattei T."/>
            <person name="Weinmaier T."/>
            <person name="Han J."/>
            <person name="Lucas S."/>
            <person name="Lapidus A."/>
            <person name="Cheng J.F."/>
            <person name="Goodwin L."/>
            <person name="Pitluck S."/>
            <person name="Peters L."/>
            <person name="Ovchinnikova G."/>
            <person name="Teshima H."/>
            <person name="Detter J.C."/>
            <person name="Han C.S."/>
            <person name="Tapia R."/>
            <person name="Land M.L."/>
            <person name="Hauser L."/>
            <person name="Kyrpides N.C."/>
            <person name="Ivanova N.N."/>
            <person name="Pagani I."/>
            <person name="Huntmann M."/>
            <person name="Wei C.L."/>
            <person name="Davenport K.W."/>
            <person name="Daligault H."/>
            <person name="Chain P.S."/>
            <person name="Chen A."/>
            <person name="Mavromatis K."/>
            <person name="Markowitz V."/>
            <person name="Szeto E."/>
            <person name="Mikhailova N."/>
            <person name="Pati A."/>
            <person name="Wagner M."/>
            <person name="Woyke T."/>
            <person name="Ollivier B."/>
            <person name="Klenk H.P."/>
            <person name="Spring S."/>
            <person name="Loy A."/>
        </authorList>
    </citation>
    <scope>NUCLEOTIDE SEQUENCE [LARGE SCALE GENOMIC DNA]</scope>
    <source>
        <strain evidence="6">DSM 22704 / JCM 16185 / SJ4</strain>
    </source>
</reference>
<evidence type="ECO:0000313" key="5">
    <source>
        <dbReference type="EMBL" id="AFM39293.1"/>
    </source>
</evidence>
<keyword evidence="4" id="KW-0175">Coiled coil</keyword>
<dbReference type="Pfam" id="PF13558">
    <property type="entry name" value="SbcC_Walker_B"/>
    <property type="match status" value="1"/>
</dbReference>
<evidence type="ECO:0000256" key="2">
    <source>
        <dbReference type="ARBA" id="ARBA00011322"/>
    </source>
</evidence>
<dbReference type="eggNOG" id="COG0419">
    <property type="taxonomic scope" value="Bacteria"/>
</dbReference>
<organism evidence="5 6">
    <name type="scientific">Desulfosporosinus acidiphilus (strain DSM 22704 / JCM 16185 / SJ4)</name>
    <dbReference type="NCBI Taxonomy" id="646529"/>
    <lineage>
        <taxon>Bacteria</taxon>
        <taxon>Bacillati</taxon>
        <taxon>Bacillota</taxon>
        <taxon>Clostridia</taxon>
        <taxon>Eubacteriales</taxon>
        <taxon>Desulfitobacteriaceae</taxon>
        <taxon>Desulfosporosinus</taxon>
    </lineage>
</organism>
<feature type="coiled-coil region" evidence="4">
    <location>
        <begin position="700"/>
        <end position="734"/>
    </location>
</feature>
<evidence type="ECO:0000313" key="6">
    <source>
        <dbReference type="Proteomes" id="UP000002892"/>
    </source>
</evidence>
<dbReference type="RefSeq" id="WP_014825308.1">
    <property type="nucleotide sequence ID" value="NC_018068.1"/>
</dbReference>
<evidence type="ECO:0000256" key="4">
    <source>
        <dbReference type="SAM" id="Coils"/>
    </source>
</evidence>
<dbReference type="Proteomes" id="UP000002892">
    <property type="component" value="Chromosome"/>
</dbReference>
<feature type="coiled-coil region" evidence="4">
    <location>
        <begin position="371"/>
        <end position="405"/>
    </location>
</feature>
<dbReference type="AlphaFoldDB" id="I4D0G9"/>
<comment type="subunit">
    <text evidence="2">Heterodimer of SbcC and SbcD.</text>
</comment>
<dbReference type="EMBL" id="CP003639">
    <property type="protein sequence ID" value="AFM39293.1"/>
    <property type="molecule type" value="Genomic_DNA"/>
</dbReference>
<evidence type="ECO:0000256" key="1">
    <source>
        <dbReference type="ARBA" id="ARBA00006930"/>
    </source>
</evidence>
<dbReference type="InterPro" id="IPR027417">
    <property type="entry name" value="P-loop_NTPase"/>
</dbReference>
<dbReference type="Pfam" id="PF13555">
    <property type="entry name" value="AAA_29"/>
    <property type="match status" value="1"/>
</dbReference>
<keyword evidence="6" id="KW-1185">Reference proteome</keyword>
<dbReference type="GO" id="GO:0006302">
    <property type="term" value="P:double-strand break repair"/>
    <property type="evidence" value="ECO:0007669"/>
    <property type="project" value="InterPro"/>
</dbReference>
<dbReference type="PANTHER" id="PTHR32114">
    <property type="entry name" value="ABC TRANSPORTER ABCH.3"/>
    <property type="match status" value="1"/>
</dbReference>